<name>A0ABW2DIG4_9BACT</name>
<dbReference type="PANTHER" id="PTHR33619">
    <property type="entry name" value="POLYSACCHARIDE EXPORT PROTEIN GFCE-RELATED"/>
    <property type="match status" value="1"/>
</dbReference>
<protein>
    <submittedName>
        <fullName evidence="3">Polysaccharide biosynthesis/export family protein</fullName>
    </submittedName>
</protein>
<dbReference type="Gene3D" id="3.10.560.10">
    <property type="entry name" value="Outer membrane lipoprotein wza domain like"/>
    <property type="match status" value="1"/>
</dbReference>
<dbReference type="EMBL" id="JBHSYQ010000001">
    <property type="protein sequence ID" value="MFC6996113.1"/>
    <property type="molecule type" value="Genomic_DNA"/>
</dbReference>
<evidence type="ECO:0000313" key="3">
    <source>
        <dbReference type="EMBL" id="MFC6996113.1"/>
    </source>
</evidence>
<feature type="domain" description="Polysaccharide export protein N-terminal" evidence="2">
    <location>
        <begin position="19"/>
        <end position="126"/>
    </location>
</feature>
<comment type="caution">
    <text evidence="3">The sequence shown here is derived from an EMBL/GenBank/DDBJ whole genome shotgun (WGS) entry which is preliminary data.</text>
</comment>
<accession>A0ABW2DIG4</accession>
<sequence length="245" mass="27020">MFQTDGDVNTELLRAAAAEANRNYKIQSNDVLSIRFYTNKGEILVDPNNFLRQELMQSSGGGGRMGNQQIGQQQERQDYLVFPNGEVKVPMIGFLPVAGLTVAQADSLFQSRFETYYRDTYVYTQVINRRVVVLGATGGSVIPLPNESMNVVEVLALAGGMPANGKAHNIRLIRDIASPMPIVQVIDLSTIAGVQKANLRVMPNDVVYVEPFRRVFNESLRDALLVLGAVTNVLTSYIVIKDIVN</sequence>
<dbReference type="RefSeq" id="WP_239693351.1">
    <property type="nucleotide sequence ID" value="NZ_JBHSYQ010000001.1"/>
</dbReference>
<dbReference type="Proteomes" id="UP001596405">
    <property type="component" value="Unassembled WGS sequence"/>
</dbReference>
<dbReference type="Gene3D" id="3.30.1950.10">
    <property type="entry name" value="wza like domain"/>
    <property type="match status" value="1"/>
</dbReference>
<organism evidence="3 4">
    <name type="scientific">Rufibacter roseus</name>
    <dbReference type="NCBI Taxonomy" id="1567108"/>
    <lineage>
        <taxon>Bacteria</taxon>
        <taxon>Pseudomonadati</taxon>
        <taxon>Bacteroidota</taxon>
        <taxon>Cytophagia</taxon>
        <taxon>Cytophagales</taxon>
        <taxon>Hymenobacteraceae</taxon>
        <taxon>Rufibacter</taxon>
    </lineage>
</organism>
<evidence type="ECO:0000259" key="2">
    <source>
        <dbReference type="Pfam" id="PF02563"/>
    </source>
</evidence>
<keyword evidence="4" id="KW-1185">Reference proteome</keyword>
<dbReference type="Pfam" id="PF02563">
    <property type="entry name" value="Poly_export"/>
    <property type="match status" value="1"/>
</dbReference>
<proteinExistence type="predicted"/>
<dbReference type="InterPro" id="IPR049712">
    <property type="entry name" value="Poly_export"/>
</dbReference>
<reference evidence="4" key="1">
    <citation type="journal article" date="2019" name="Int. J. Syst. Evol. Microbiol.">
        <title>The Global Catalogue of Microorganisms (GCM) 10K type strain sequencing project: providing services to taxonomists for standard genome sequencing and annotation.</title>
        <authorList>
            <consortium name="The Broad Institute Genomics Platform"/>
            <consortium name="The Broad Institute Genome Sequencing Center for Infectious Disease"/>
            <person name="Wu L."/>
            <person name="Ma J."/>
        </authorList>
    </citation>
    <scope>NUCLEOTIDE SEQUENCE [LARGE SCALE GENOMIC DNA]</scope>
    <source>
        <strain evidence="4">CGMCC 4.7393</strain>
    </source>
</reference>
<dbReference type="InterPro" id="IPR003715">
    <property type="entry name" value="Poly_export_N"/>
</dbReference>
<evidence type="ECO:0000313" key="4">
    <source>
        <dbReference type="Proteomes" id="UP001596405"/>
    </source>
</evidence>
<evidence type="ECO:0000256" key="1">
    <source>
        <dbReference type="ARBA" id="ARBA00022729"/>
    </source>
</evidence>
<keyword evidence="1" id="KW-0732">Signal</keyword>
<gene>
    <name evidence="3" type="ORF">ACFQHR_00690</name>
</gene>
<dbReference type="PANTHER" id="PTHR33619:SF3">
    <property type="entry name" value="POLYSACCHARIDE EXPORT PROTEIN GFCE-RELATED"/>
    <property type="match status" value="1"/>
</dbReference>